<dbReference type="SUPFAM" id="SSF52540">
    <property type="entry name" value="P-loop containing nucleoside triphosphate hydrolases"/>
    <property type="match status" value="1"/>
</dbReference>
<dbReference type="InterPro" id="IPR001482">
    <property type="entry name" value="T2SS/T4SS_dom"/>
</dbReference>
<dbReference type="OrthoDB" id="5288867at2"/>
<dbReference type="InterPro" id="IPR050921">
    <property type="entry name" value="T4SS_GSP_E_ATPase"/>
</dbReference>
<dbReference type="RefSeq" id="WP_088564221.1">
    <property type="nucleotide sequence ID" value="NZ_CP020946.1"/>
</dbReference>
<feature type="domain" description="Bacterial type II secretion system protein E" evidence="2">
    <location>
        <begin position="66"/>
        <end position="334"/>
    </location>
</feature>
<evidence type="ECO:0000313" key="3">
    <source>
        <dbReference type="EMBL" id="ASD62591.1"/>
    </source>
</evidence>
<accession>A0A1Z3N5A7</accession>
<proteinExistence type="inferred from homology"/>
<gene>
    <name evidence="3" type="ORF">B9G79_02895</name>
</gene>
<dbReference type="GO" id="GO:0016887">
    <property type="term" value="F:ATP hydrolysis activity"/>
    <property type="evidence" value="ECO:0007669"/>
    <property type="project" value="InterPro"/>
</dbReference>
<name>A0A1Z3N5A7_BDEBC</name>
<dbReference type="PANTHER" id="PTHR30486:SF6">
    <property type="entry name" value="TYPE IV PILUS RETRACTATION ATPASE PILT"/>
    <property type="match status" value="1"/>
</dbReference>
<dbReference type="Gene3D" id="3.40.50.300">
    <property type="entry name" value="P-loop containing nucleotide triphosphate hydrolases"/>
    <property type="match status" value="1"/>
</dbReference>
<comment type="similarity">
    <text evidence="1">Belongs to the GSP E family.</text>
</comment>
<organism evidence="3 4">
    <name type="scientific">Bdellovibrio bacteriovorus</name>
    <dbReference type="NCBI Taxonomy" id="959"/>
    <lineage>
        <taxon>Bacteria</taxon>
        <taxon>Pseudomonadati</taxon>
        <taxon>Bdellovibrionota</taxon>
        <taxon>Bdellovibrionia</taxon>
        <taxon>Bdellovibrionales</taxon>
        <taxon>Pseudobdellovibrionaceae</taxon>
        <taxon>Bdellovibrio</taxon>
    </lineage>
</organism>
<dbReference type="PANTHER" id="PTHR30486">
    <property type="entry name" value="TWITCHING MOTILITY PROTEIN PILT"/>
    <property type="match status" value="1"/>
</dbReference>
<protein>
    <submittedName>
        <fullName evidence="3">Pilus assembly protein CpaF</fullName>
    </submittedName>
</protein>
<dbReference type="InterPro" id="IPR027417">
    <property type="entry name" value="P-loop_NTPase"/>
</dbReference>
<evidence type="ECO:0000259" key="2">
    <source>
        <dbReference type="Pfam" id="PF00437"/>
    </source>
</evidence>
<dbReference type="Pfam" id="PF00437">
    <property type="entry name" value="T2SSE"/>
    <property type="match status" value="1"/>
</dbReference>
<dbReference type="Proteomes" id="UP000197003">
    <property type="component" value="Chromosome"/>
</dbReference>
<reference evidence="3 4" key="1">
    <citation type="submission" date="2017-04" db="EMBL/GenBank/DDBJ databases">
        <title>Whole genome sequence of Bdellovibrio bacteriovorus strain SSB218315.</title>
        <authorList>
            <person name="Oyedara O."/>
            <person name="Rodriguez-Perez M.A."/>
        </authorList>
    </citation>
    <scope>NUCLEOTIDE SEQUENCE [LARGE SCALE GENOMIC DNA]</scope>
    <source>
        <strain evidence="3 4">SSB218315</strain>
    </source>
</reference>
<dbReference type="Gene3D" id="3.30.450.380">
    <property type="match status" value="1"/>
</dbReference>
<dbReference type="EMBL" id="CP020946">
    <property type="protein sequence ID" value="ASD62591.1"/>
    <property type="molecule type" value="Genomic_DNA"/>
</dbReference>
<evidence type="ECO:0000313" key="4">
    <source>
        <dbReference type="Proteomes" id="UP000197003"/>
    </source>
</evidence>
<dbReference type="AlphaFoldDB" id="A0A1Z3N5A7"/>
<evidence type="ECO:0000256" key="1">
    <source>
        <dbReference type="ARBA" id="ARBA00006611"/>
    </source>
</evidence>
<dbReference type="CDD" id="cd01130">
    <property type="entry name" value="VirB11-like_ATPase"/>
    <property type="match status" value="1"/>
</dbReference>
<sequence length="369" mass="41855">MMSEAKHLHDRIHEDILKLPLNEFLLSSEEQHKLRSQRIEQILELHTASAAPEVRTRVQNEMHAWGPLDSLLTDESITEILINGPSAIWLERSGHLQKHPDCFFSETSYRNFLDRLSHAAQAHITTEFPCADGRFGDFRLSLIGAELTQTHPHVTLRRHPKNPWSFARLAEHQWCPTDCLPFFAELVKRRKNFLVVGPTGSGKTSVLNSFLNLMPENERLVVIEDTSEISLPNKASLKLLTREDPQGVLPSVDQAQLVRRSLRLRPDRMVMGEVRGAEAKDFLMALATGHSGSFGTLHAQDAGQALIRLEMLIQMGAPQWSLSAIRRLIQMSLDYVIVAERKPDGSRRLKGVYRITSLEETGFLLEQEK</sequence>